<dbReference type="PANTHER" id="PTHR24031">
    <property type="entry name" value="RNA HELICASE"/>
    <property type="match status" value="1"/>
</dbReference>
<keyword evidence="2 4" id="KW-0378">Hydrolase</keyword>
<keyword evidence="4" id="KW-0694">RNA-binding</keyword>
<comment type="catalytic activity">
    <reaction evidence="4">
        <text>ATP + H2O = ADP + phosphate + H(+)</text>
        <dbReference type="Rhea" id="RHEA:13065"/>
        <dbReference type="ChEBI" id="CHEBI:15377"/>
        <dbReference type="ChEBI" id="CHEBI:15378"/>
        <dbReference type="ChEBI" id="CHEBI:30616"/>
        <dbReference type="ChEBI" id="CHEBI:43474"/>
        <dbReference type="ChEBI" id="CHEBI:456216"/>
        <dbReference type="EC" id="3.6.4.13"/>
    </reaction>
</comment>
<dbReference type="PROSITE" id="PS51192">
    <property type="entry name" value="HELICASE_ATP_BIND_1"/>
    <property type="match status" value="1"/>
</dbReference>
<dbReference type="Pfam" id="PF00270">
    <property type="entry name" value="DEAD"/>
    <property type="match status" value="1"/>
</dbReference>
<sequence>MFSPLFHRSPYSKMSFVVCRCVCFFISGMNIVIGTPGRLQHHLEHTPGFTADSIQILVLDEADRCLDLGFRAALDAIISYLPSSRQTMLFSATQTTSVTALARCSLVDPEYVAVHDPANDSAVTPPKLAQSYTIVSADQKLDVLYSFMTTHTSDKVLLFVASRKQVSANHVMSVFVVYSPHCSVYHRSDLCTRSSAGLFQQRRLQNRRLRAIRNVVIGPVVTANSTTLLVSTNCMEE</sequence>
<dbReference type="InterPro" id="IPR011545">
    <property type="entry name" value="DEAD/DEAH_box_helicase_dom"/>
</dbReference>
<keyword evidence="1 4" id="KW-0547">Nucleotide-binding</keyword>
<evidence type="ECO:0000256" key="4">
    <source>
        <dbReference type="RuleBase" id="RU365068"/>
    </source>
</evidence>
<keyword evidence="3 4" id="KW-0067">ATP-binding</keyword>
<evidence type="ECO:0000256" key="2">
    <source>
        <dbReference type="ARBA" id="ARBA00022801"/>
    </source>
</evidence>
<dbReference type="EC" id="3.6.4.13" evidence="4"/>
<dbReference type="InterPro" id="IPR014001">
    <property type="entry name" value="Helicase_ATP-bd"/>
</dbReference>
<protein>
    <recommendedName>
        <fullName evidence="4">ATP-dependent RNA helicase</fullName>
        <ecNumber evidence="4">3.6.4.13</ecNumber>
    </recommendedName>
</protein>
<evidence type="ECO:0000256" key="1">
    <source>
        <dbReference type="ARBA" id="ARBA00022741"/>
    </source>
</evidence>
<dbReference type="InterPro" id="IPR000629">
    <property type="entry name" value="RNA-helicase_DEAD-box_CS"/>
</dbReference>
<comment type="function">
    <text evidence="4">RNA helicase.</text>
</comment>
<comment type="domain">
    <text evidence="4">The Q motif is unique to and characteristic of the DEAD box family of RNA helicases and controls ATP binding and hydrolysis.</text>
</comment>
<dbReference type="GO" id="GO:0016787">
    <property type="term" value="F:hydrolase activity"/>
    <property type="evidence" value="ECO:0007669"/>
    <property type="project" value="UniProtKB-KW"/>
</dbReference>
<dbReference type="InterPro" id="IPR027417">
    <property type="entry name" value="P-loop_NTPase"/>
</dbReference>
<evidence type="ECO:0000313" key="6">
    <source>
        <dbReference type="EMBL" id="CRZ03019.1"/>
    </source>
</evidence>
<accession>A0A0H5R4L9</accession>
<dbReference type="Gene3D" id="3.40.50.300">
    <property type="entry name" value="P-loop containing nucleotide triphosphate hydrolases"/>
    <property type="match status" value="2"/>
</dbReference>
<comment type="similarity">
    <text evidence="4">Belongs to the DEAD box helicase family.</text>
</comment>
<keyword evidence="4" id="KW-0347">Helicase</keyword>
<dbReference type="AlphaFoldDB" id="A0A0H5R4L9"/>
<dbReference type="GO" id="GO:0005524">
    <property type="term" value="F:ATP binding"/>
    <property type="evidence" value="ECO:0007669"/>
    <property type="project" value="UniProtKB-UniRule"/>
</dbReference>
<dbReference type="PROSITE" id="PS00039">
    <property type="entry name" value="DEAD_ATP_HELICASE"/>
    <property type="match status" value="1"/>
</dbReference>
<organism evidence="6">
    <name type="scientific">Spongospora subterranea</name>
    <dbReference type="NCBI Taxonomy" id="70186"/>
    <lineage>
        <taxon>Eukaryota</taxon>
        <taxon>Sar</taxon>
        <taxon>Rhizaria</taxon>
        <taxon>Endomyxa</taxon>
        <taxon>Phytomyxea</taxon>
        <taxon>Plasmodiophorida</taxon>
        <taxon>Plasmodiophoridae</taxon>
        <taxon>Spongospora</taxon>
    </lineage>
</organism>
<dbReference type="EMBL" id="HACM01002577">
    <property type="protein sequence ID" value="CRZ03019.1"/>
    <property type="molecule type" value="Transcribed_RNA"/>
</dbReference>
<feature type="domain" description="Helicase ATP-binding" evidence="5">
    <location>
        <begin position="1"/>
        <end position="112"/>
    </location>
</feature>
<evidence type="ECO:0000256" key="3">
    <source>
        <dbReference type="ARBA" id="ARBA00022840"/>
    </source>
</evidence>
<dbReference type="GO" id="GO:0003723">
    <property type="term" value="F:RNA binding"/>
    <property type="evidence" value="ECO:0007669"/>
    <property type="project" value="UniProtKB-UniRule"/>
</dbReference>
<name>A0A0H5R4L9_9EUKA</name>
<dbReference type="SUPFAM" id="SSF52540">
    <property type="entry name" value="P-loop containing nucleoside triphosphate hydrolases"/>
    <property type="match status" value="1"/>
</dbReference>
<reference evidence="6" key="1">
    <citation type="submission" date="2015-04" db="EMBL/GenBank/DDBJ databases">
        <title>The genome sequence of the plant pathogenic Rhizarian Plasmodiophora brassicae reveals insights in its biotrophic life cycle and the origin of chitin synthesis.</title>
        <authorList>
            <person name="Schwelm A."/>
            <person name="Fogelqvist J."/>
            <person name="Knaust A."/>
            <person name="Julke S."/>
            <person name="Lilja T."/>
            <person name="Dhandapani V."/>
            <person name="Bonilla-Rosso G."/>
            <person name="Karlsson M."/>
            <person name="Shevchenko A."/>
            <person name="Choi S.R."/>
            <person name="Kim H.G."/>
            <person name="Park J.Y."/>
            <person name="Lim Y.P."/>
            <person name="Ludwig-Muller J."/>
            <person name="Dixelius C."/>
        </authorList>
    </citation>
    <scope>NUCLEOTIDE SEQUENCE</scope>
    <source>
        <tissue evidence="6">Potato root galls</tissue>
    </source>
</reference>
<proteinExistence type="inferred from homology"/>
<dbReference type="GO" id="GO:0003724">
    <property type="term" value="F:RNA helicase activity"/>
    <property type="evidence" value="ECO:0007669"/>
    <property type="project" value="UniProtKB-EC"/>
</dbReference>
<evidence type="ECO:0000259" key="5">
    <source>
        <dbReference type="PROSITE" id="PS51192"/>
    </source>
</evidence>